<protein>
    <submittedName>
        <fullName evidence="2">Uncharacterized protein</fullName>
    </submittedName>
</protein>
<organism evidence="2 3">
    <name type="scientific">Kroppenstedtia eburnea</name>
    <dbReference type="NCBI Taxonomy" id="714067"/>
    <lineage>
        <taxon>Bacteria</taxon>
        <taxon>Bacillati</taxon>
        <taxon>Bacillota</taxon>
        <taxon>Bacilli</taxon>
        <taxon>Bacillales</taxon>
        <taxon>Thermoactinomycetaceae</taxon>
        <taxon>Kroppenstedtia</taxon>
    </lineage>
</organism>
<dbReference type="RefSeq" id="WP_076524556.1">
    <property type="nucleotide sequence ID" value="NZ_CP048103.1"/>
</dbReference>
<accession>A0A1N7LLX3</accession>
<dbReference type="Proteomes" id="UP000186795">
    <property type="component" value="Unassembled WGS sequence"/>
</dbReference>
<name>A0A1N7LLX3_9BACL</name>
<dbReference type="EMBL" id="FTOD01000004">
    <property type="protein sequence ID" value="SIS74830.1"/>
    <property type="molecule type" value="Genomic_DNA"/>
</dbReference>
<keyword evidence="3" id="KW-1185">Reference proteome</keyword>
<dbReference type="AlphaFoldDB" id="A0A1N7LLX3"/>
<evidence type="ECO:0000313" key="3">
    <source>
        <dbReference type="Proteomes" id="UP000186795"/>
    </source>
</evidence>
<gene>
    <name evidence="2" type="ORF">SAMN05421790_104258</name>
</gene>
<evidence type="ECO:0000313" key="2">
    <source>
        <dbReference type="EMBL" id="SIS74830.1"/>
    </source>
</evidence>
<reference evidence="3" key="1">
    <citation type="submission" date="2017-01" db="EMBL/GenBank/DDBJ databases">
        <authorList>
            <person name="Varghese N."/>
            <person name="Submissions S."/>
        </authorList>
    </citation>
    <scope>NUCLEOTIDE SEQUENCE [LARGE SCALE GENOMIC DNA]</scope>
    <source>
        <strain evidence="3">DSM 45196</strain>
    </source>
</reference>
<feature type="coiled-coil region" evidence="1">
    <location>
        <begin position="359"/>
        <end position="397"/>
    </location>
</feature>
<feature type="coiled-coil region" evidence="1">
    <location>
        <begin position="183"/>
        <end position="234"/>
    </location>
</feature>
<keyword evidence="1" id="KW-0175">Coiled coil</keyword>
<sequence>MSRFDDMISGFSGRMQNIAAFYPFFVLSQKQKQPYPLAPLGLAVMLFILEDMLRADRDCTYDKIATFLQELIEGQYGEILTHEEALDLTHTLVREGLRNSGRPFSFTYPNFEKGVEETYKFDLIEFEDYEVQDKTVRLKLSGVGLELLFKTKELYNELQVSITQLYLRQQILKGVFDDALGTVEDLRLAVNSEKEKIRALEERILRDVLQVAKEEELQRRLASINERLEQEKRVFLELDGLIRDTLAEYHSGKLTEKEEQAVEKITLLQHRMHRVMGDHESLFTDKIRLQHLMNRSVESAILNTFSTRVNFENEFLYPAIHKNWGLNKLKAILDPLLPLRRRAAFHPGRVFERQPVRRLDGEGEEAVSLEIEEERLREEEAKERERLKEKERKLEGYWRLLLNSLKGRDEIGVNDVLKRLEQESPDKFAEVTSDLQFYHFLIQLHQMGVIHVIADREAEKMAVDVLPRMLIQVARSDPEIQKLGAVELVAKDEIIRLPRGYVMSEFTIRRRKLDGLGAG</sequence>
<dbReference type="OrthoDB" id="1685048at2"/>
<proteinExistence type="predicted"/>
<evidence type="ECO:0000256" key="1">
    <source>
        <dbReference type="SAM" id="Coils"/>
    </source>
</evidence>